<dbReference type="Proteomes" id="UP001596037">
    <property type="component" value="Unassembled WGS sequence"/>
</dbReference>
<evidence type="ECO:0000313" key="4">
    <source>
        <dbReference type="Proteomes" id="UP001596037"/>
    </source>
</evidence>
<evidence type="ECO:0000256" key="1">
    <source>
        <dbReference type="ARBA" id="ARBA00010645"/>
    </source>
</evidence>
<name>A0ABW0NGX5_9BURK</name>
<dbReference type="RefSeq" id="WP_376852158.1">
    <property type="nucleotide sequence ID" value="NZ_JBHSMF010000010.1"/>
</dbReference>
<accession>A0ABW0NGX5</accession>
<dbReference type="HAMAP" id="MF_00460">
    <property type="entry name" value="UPF0125_RnfH"/>
    <property type="match status" value="1"/>
</dbReference>
<comment type="similarity">
    <text evidence="1 2">Belongs to the UPF0125 (RnfH) family.</text>
</comment>
<gene>
    <name evidence="3" type="ORF">ACFPOE_20375</name>
</gene>
<evidence type="ECO:0000256" key="2">
    <source>
        <dbReference type="HAMAP-Rule" id="MF_00460"/>
    </source>
</evidence>
<organism evidence="3 4">
    <name type="scientific">Caenimonas terrae</name>
    <dbReference type="NCBI Taxonomy" id="696074"/>
    <lineage>
        <taxon>Bacteria</taxon>
        <taxon>Pseudomonadati</taxon>
        <taxon>Pseudomonadota</taxon>
        <taxon>Betaproteobacteria</taxon>
        <taxon>Burkholderiales</taxon>
        <taxon>Comamonadaceae</taxon>
        <taxon>Caenimonas</taxon>
    </lineage>
</organism>
<dbReference type="SUPFAM" id="SSF54285">
    <property type="entry name" value="MoaD/ThiS"/>
    <property type="match status" value="1"/>
</dbReference>
<dbReference type="InterPro" id="IPR005346">
    <property type="entry name" value="RnfH"/>
</dbReference>
<dbReference type="Pfam" id="PF03658">
    <property type="entry name" value="Ub-RnfH"/>
    <property type="match status" value="1"/>
</dbReference>
<comment type="caution">
    <text evidence="3">The sequence shown here is derived from an EMBL/GenBank/DDBJ whole genome shotgun (WGS) entry which is preliminary data.</text>
</comment>
<keyword evidence="4" id="KW-1185">Reference proteome</keyword>
<dbReference type="EMBL" id="JBHSMF010000010">
    <property type="protein sequence ID" value="MFC5499910.1"/>
    <property type="molecule type" value="Genomic_DNA"/>
</dbReference>
<reference evidence="4" key="1">
    <citation type="journal article" date="2019" name="Int. J. Syst. Evol. Microbiol.">
        <title>The Global Catalogue of Microorganisms (GCM) 10K type strain sequencing project: providing services to taxonomists for standard genome sequencing and annotation.</title>
        <authorList>
            <consortium name="The Broad Institute Genomics Platform"/>
            <consortium name="The Broad Institute Genome Sequencing Center for Infectious Disease"/>
            <person name="Wu L."/>
            <person name="Ma J."/>
        </authorList>
    </citation>
    <scope>NUCLEOTIDE SEQUENCE [LARGE SCALE GENOMIC DNA]</scope>
    <source>
        <strain evidence="4">CCUG 57401</strain>
    </source>
</reference>
<dbReference type="Gene3D" id="3.10.20.280">
    <property type="entry name" value="RnfH-like"/>
    <property type="match status" value="1"/>
</dbReference>
<dbReference type="InterPro" id="IPR016155">
    <property type="entry name" value="Mopterin_synth/thiamin_S_b"/>
</dbReference>
<dbReference type="PANTHER" id="PTHR37483">
    <property type="entry name" value="UPF0125 PROTEIN RATB"/>
    <property type="match status" value="1"/>
</dbReference>
<dbReference type="InterPro" id="IPR037021">
    <property type="entry name" value="RnfH_sf"/>
</dbReference>
<dbReference type="PANTHER" id="PTHR37483:SF1">
    <property type="entry name" value="UPF0125 PROTEIN RATB"/>
    <property type="match status" value="1"/>
</dbReference>
<evidence type="ECO:0000313" key="3">
    <source>
        <dbReference type="EMBL" id="MFC5499910.1"/>
    </source>
</evidence>
<protein>
    <recommendedName>
        <fullName evidence="2">UPF0125 protein ACFPOE_20375</fullName>
    </recommendedName>
</protein>
<sequence length="116" mass="12700">MAEPGARLRVTVVHSPAPRQVREWSLELPAGATVLQALQASGIAAEFPSLEWNADNVGVWGRKAGAGDLLRDGDRIEVYRPLRVDPKVARRERFRTQGARSAGLFARKRPGAKPGY</sequence>
<proteinExistence type="inferred from homology"/>